<sequence>MLPSAPDTGSGLEKITQRELDDIITKHTTFLKGIRGGARAVLKFKDLSHLDFHGGNLSQGDFTGSVLNSANLSHGTFKGVSFFACDLRNANLEKADFSRADFRGAYVAGANLEGANLKSADMREGRLMERDDKGQMVDMPRSHIPANKGHKTIFTGAKLSETNLSGARASAADFSDADLSGVIVVGADFSGANLEGANLTNADFTGSDLSNSNLRSSIMSGTILQQVETGGANLREAITEESMGTKIEELDKTLPELLEEHTAWVATAGRTGRRLDLSGFDLRTVPNLRHYSLTAVKAVGANFLRQNLESLEMQSALLDRADFRDTQMRRADLRGSTLKNAMIARADLSEANLSPLQFTHEDGGKWLQRTNLSGSNLRYAVLRGTNLTDAILMGVDLSYAVLIDCDLRRADLTGAILDGADLSGALLTGAILDARYRK</sequence>
<dbReference type="InterPro" id="IPR051082">
    <property type="entry name" value="Pentapeptide-BTB/POZ_domain"/>
</dbReference>
<evidence type="ECO:0000313" key="2">
    <source>
        <dbReference type="Proteomes" id="UP000595362"/>
    </source>
</evidence>
<dbReference type="Proteomes" id="UP000595362">
    <property type="component" value="Chromosome"/>
</dbReference>
<accession>A0A7T5UHZ6</accession>
<name>A0A7T5UHZ6_9BACT</name>
<dbReference type="SUPFAM" id="SSF141571">
    <property type="entry name" value="Pentapeptide repeat-like"/>
    <property type="match status" value="3"/>
</dbReference>
<dbReference type="PANTHER" id="PTHR14136:SF17">
    <property type="entry name" value="BTB_POZ DOMAIN-CONTAINING PROTEIN KCTD9"/>
    <property type="match status" value="1"/>
</dbReference>
<dbReference type="Gene3D" id="2.160.20.80">
    <property type="entry name" value="E3 ubiquitin-protein ligase SopA"/>
    <property type="match status" value="4"/>
</dbReference>
<dbReference type="InterPro" id="IPR001646">
    <property type="entry name" value="5peptide_repeat"/>
</dbReference>
<evidence type="ECO:0000313" key="1">
    <source>
        <dbReference type="EMBL" id="QQG36168.1"/>
    </source>
</evidence>
<reference evidence="1 2" key="1">
    <citation type="submission" date="2020-07" db="EMBL/GenBank/DDBJ databases">
        <title>Huge and variable diversity of episymbiotic CPR bacteria and DPANN archaea in groundwater ecosystems.</title>
        <authorList>
            <person name="He C.Y."/>
            <person name="Keren R."/>
            <person name="Whittaker M."/>
            <person name="Farag I.F."/>
            <person name="Doudna J."/>
            <person name="Cate J.H.D."/>
            <person name="Banfield J.F."/>
        </authorList>
    </citation>
    <scope>NUCLEOTIDE SEQUENCE [LARGE SCALE GENOMIC DNA]</scope>
    <source>
        <strain evidence="1">NC_groundwater_70_Ag_B-0.1um_54_66</strain>
    </source>
</reference>
<proteinExistence type="predicted"/>
<dbReference type="EMBL" id="CP066681">
    <property type="protein sequence ID" value="QQG36168.1"/>
    <property type="molecule type" value="Genomic_DNA"/>
</dbReference>
<dbReference type="Pfam" id="PF00805">
    <property type="entry name" value="Pentapeptide"/>
    <property type="match status" value="5"/>
</dbReference>
<protein>
    <submittedName>
        <fullName evidence="1">Pentapeptide repeat-containing protein</fullName>
    </submittedName>
</protein>
<organism evidence="1 2">
    <name type="scientific">Micavibrio aeruginosavorus</name>
    <dbReference type="NCBI Taxonomy" id="349221"/>
    <lineage>
        <taxon>Bacteria</taxon>
        <taxon>Pseudomonadati</taxon>
        <taxon>Bdellovibrionota</taxon>
        <taxon>Bdellovibrionia</taxon>
        <taxon>Bdellovibrionales</taxon>
        <taxon>Pseudobdellovibrionaceae</taxon>
        <taxon>Micavibrio</taxon>
    </lineage>
</organism>
<dbReference type="AlphaFoldDB" id="A0A7T5UHZ6"/>
<dbReference type="PANTHER" id="PTHR14136">
    <property type="entry name" value="BTB_POZ DOMAIN-CONTAINING PROTEIN KCTD9"/>
    <property type="match status" value="1"/>
</dbReference>
<gene>
    <name evidence="1" type="ORF">HYS17_11880</name>
</gene>